<organism evidence="11 12">
    <name type="scientific">Haloechinothrix salitolerans</name>
    <dbReference type="NCBI Taxonomy" id="926830"/>
    <lineage>
        <taxon>Bacteria</taxon>
        <taxon>Bacillati</taxon>
        <taxon>Actinomycetota</taxon>
        <taxon>Actinomycetes</taxon>
        <taxon>Pseudonocardiales</taxon>
        <taxon>Pseudonocardiaceae</taxon>
        <taxon>Haloechinothrix</taxon>
    </lineage>
</organism>
<evidence type="ECO:0000313" key="11">
    <source>
        <dbReference type="EMBL" id="MFC6867934.1"/>
    </source>
</evidence>
<dbReference type="Proteomes" id="UP001596337">
    <property type="component" value="Unassembled WGS sequence"/>
</dbReference>
<dbReference type="Pfam" id="PF00270">
    <property type="entry name" value="DEAD"/>
    <property type="match status" value="1"/>
</dbReference>
<evidence type="ECO:0000256" key="4">
    <source>
        <dbReference type="ARBA" id="ARBA00022723"/>
    </source>
</evidence>
<evidence type="ECO:0000256" key="2">
    <source>
        <dbReference type="ARBA" id="ARBA00009046"/>
    </source>
</evidence>
<evidence type="ECO:0000256" key="9">
    <source>
        <dbReference type="ARBA" id="ARBA00023118"/>
    </source>
</evidence>
<dbReference type="InterPro" id="IPR038257">
    <property type="entry name" value="CRISPR-assoc_Cas3_HD_sf"/>
</dbReference>
<dbReference type="NCBIfam" id="TIGR01596">
    <property type="entry name" value="cas3_HD"/>
    <property type="match status" value="1"/>
</dbReference>
<dbReference type="Gene3D" id="1.10.3210.30">
    <property type="match status" value="1"/>
</dbReference>
<evidence type="ECO:0000256" key="6">
    <source>
        <dbReference type="ARBA" id="ARBA00022801"/>
    </source>
</evidence>
<dbReference type="InterPro" id="IPR006474">
    <property type="entry name" value="Helicase_Cas3_CRISPR-ass_core"/>
</dbReference>
<feature type="domain" description="HD Cas3-type" evidence="10">
    <location>
        <begin position="23"/>
        <end position="227"/>
    </location>
</feature>
<evidence type="ECO:0000256" key="3">
    <source>
        <dbReference type="ARBA" id="ARBA00022722"/>
    </source>
</evidence>
<dbReference type="RefSeq" id="WP_390221044.1">
    <property type="nucleotide sequence ID" value="NZ_JBHSXX010000001.1"/>
</dbReference>
<protein>
    <submittedName>
        <fullName evidence="11">CRISPR-associated helicase Cas3</fullName>
    </submittedName>
</protein>
<comment type="similarity">
    <text evidence="2">In the central section; belongs to the CRISPR-associated helicase Cas3 family.</text>
</comment>
<dbReference type="PROSITE" id="PS51643">
    <property type="entry name" value="HD_CAS3"/>
    <property type="match status" value="1"/>
</dbReference>
<name>A0ABW2BZJ1_9PSEU</name>
<dbReference type="Pfam" id="PF18019">
    <property type="entry name" value="Cas3_HD"/>
    <property type="match status" value="1"/>
</dbReference>
<evidence type="ECO:0000256" key="5">
    <source>
        <dbReference type="ARBA" id="ARBA00022741"/>
    </source>
</evidence>
<dbReference type="InterPro" id="IPR014001">
    <property type="entry name" value="Helicase_ATP-bd"/>
</dbReference>
<dbReference type="CDD" id="cd17930">
    <property type="entry name" value="DEXHc_cas3"/>
    <property type="match status" value="1"/>
</dbReference>
<dbReference type="InterPro" id="IPR050547">
    <property type="entry name" value="DEAD_box_RNA_helicases"/>
</dbReference>
<evidence type="ECO:0000256" key="8">
    <source>
        <dbReference type="ARBA" id="ARBA00022840"/>
    </source>
</evidence>
<dbReference type="PANTHER" id="PTHR47963">
    <property type="entry name" value="DEAD-BOX ATP-DEPENDENT RNA HELICASE 47, MITOCHONDRIAL"/>
    <property type="match status" value="1"/>
</dbReference>
<evidence type="ECO:0000313" key="12">
    <source>
        <dbReference type="Proteomes" id="UP001596337"/>
    </source>
</evidence>
<evidence type="ECO:0000256" key="7">
    <source>
        <dbReference type="ARBA" id="ARBA00022806"/>
    </source>
</evidence>
<dbReference type="CDD" id="cd09641">
    <property type="entry name" value="Cas3''_I"/>
    <property type="match status" value="1"/>
</dbReference>
<keyword evidence="5" id="KW-0547">Nucleotide-binding</keyword>
<dbReference type="Gene3D" id="3.40.50.300">
    <property type="entry name" value="P-loop containing nucleotide triphosphate hydrolases"/>
    <property type="match status" value="2"/>
</dbReference>
<comment type="caution">
    <text evidence="11">The sequence shown here is derived from an EMBL/GenBank/DDBJ whole genome shotgun (WGS) entry which is preliminary data.</text>
</comment>
<dbReference type="SMART" id="SM00487">
    <property type="entry name" value="DEXDc"/>
    <property type="match status" value="1"/>
</dbReference>
<keyword evidence="6" id="KW-0378">Hydrolase</keyword>
<keyword evidence="9" id="KW-0051">Antiviral defense</keyword>
<dbReference type="PANTHER" id="PTHR47963:SF9">
    <property type="entry name" value="CRISPR-ASSOCIATED ENDONUCLEASE_HELICASE CAS3"/>
    <property type="match status" value="1"/>
</dbReference>
<comment type="similarity">
    <text evidence="1">In the N-terminal section; belongs to the CRISPR-associated nuclease Cas3-HD family.</text>
</comment>
<keyword evidence="12" id="KW-1185">Reference proteome</keyword>
<keyword evidence="7" id="KW-0347">Helicase</keyword>
<dbReference type="EMBL" id="JBHSXX010000001">
    <property type="protein sequence ID" value="MFC6867934.1"/>
    <property type="molecule type" value="Genomic_DNA"/>
</dbReference>
<dbReference type="InterPro" id="IPR054712">
    <property type="entry name" value="Cas3-like_dom"/>
</dbReference>
<evidence type="ECO:0000259" key="10">
    <source>
        <dbReference type="PROSITE" id="PS51643"/>
    </source>
</evidence>
<evidence type="ECO:0000256" key="1">
    <source>
        <dbReference type="ARBA" id="ARBA00006847"/>
    </source>
</evidence>
<proteinExistence type="inferred from homology"/>
<sequence length="940" mass="104157">MDRRRDLVLSEAARSVWAKSTDQHGGWLPLWKHMDDAADVASALFDRWLPPSVVRLFAKEFDGDTVQARAAIAFLAGVHDLGKATPAFAIQDVLLAQRMAQHNLRIPSTTFVLHARSVAHHSVAGHHLLMRWLMAKGFPQPIARTWGVVLGGHHGVLPDSEAENAANPRHVRKLYGDGVWETVQVELAERMADRVGATRWLGRWRDVKLSAQFQVLATAVVIVSDWIASNDELLPFYREELPQVADSSERVRQALDKLRLPAPWQPTPPGGGVAELFAARFDLPDGARPYPVQEAVCEVARSMPEPGLLIVEAPMGEGKTEAALAAAEIAAGRWGFGGLFVALPTQATSDAMFHRVIRWLDAMGSDDQQIGGAVTLSHCKARFNRLFQGLMRAGWLRDIGRDEHEGRHAVVPHSWMSGRNKAQLANFTVSTFDQLLFTALKSRHVMLRHLGLAGKVVVLDEIHAYDAFMNSYLTKVLTWLGAYQVPVVALSATLPSDRRRALVEAYQRGREKTCGDLSQLDGDIGYPALIWTEGSSARTRVAKASSRCTSVGVDFLDDDLDTLISVLRDALSDGGTALVVRNTVRRVLEAATRLEREFPGEVTLAHSRFITADRMRKDNELLDMFGSPQRALRRPYRHVVVASQVVEQSLDIDFDILVTDLAPIDLVLQRMGRLHRHERGVGQIERPPKVRSARAFITGVDFEQHPPRLEQATERYVYGTHFLLRSAAVLWERFGKTIELPGDVAPLVQQAYGPDDIGPVEWREAMAAARQTWNERTAAREERATQFQIDAPTKPGKAIIGWLSAHAGEADEDTAKGQGQVRDGAPSLEVLLVYEDASGQWHTPMWLDGGRGGLPIPREDVPSDDLAEAMAACALRLPLTLSNPDAEEELKHATPPAWKASRLIRRLPVLVVDGDGNGQINNRRLRYTVERGLEVFDSDE</sequence>
<keyword evidence="8" id="KW-0067">ATP-binding</keyword>
<dbReference type="InterPro" id="IPR027417">
    <property type="entry name" value="P-loop_NTPase"/>
</dbReference>
<gene>
    <name evidence="11" type="primary">cas3</name>
    <name evidence="11" type="ORF">ACFQGD_12320</name>
</gene>
<dbReference type="Pfam" id="PF22590">
    <property type="entry name" value="Cas3-like_C_2"/>
    <property type="match status" value="1"/>
</dbReference>
<keyword evidence="4" id="KW-0479">Metal-binding</keyword>
<dbReference type="InterPro" id="IPR006483">
    <property type="entry name" value="CRISPR-assoc_Cas3_HD"/>
</dbReference>
<dbReference type="SUPFAM" id="SSF52540">
    <property type="entry name" value="P-loop containing nucleoside triphosphate hydrolases"/>
    <property type="match status" value="1"/>
</dbReference>
<dbReference type="Pfam" id="PF18395">
    <property type="entry name" value="Cas3_C"/>
    <property type="match status" value="1"/>
</dbReference>
<dbReference type="InterPro" id="IPR041372">
    <property type="entry name" value="Cas3_C"/>
</dbReference>
<keyword evidence="3" id="KW-0540">Nuclease</keyword>
<reference evidence="12" key="1">
    <citation type="journal article" date="2019" name="Int. J. Syst. Evol. Microbiol.">
        <title>The Global Catalogue of Microorganisms (GCM) 10K type strain sequencing project: providing services to taxonomists for standard genome sequencing and annotation.</title>
        <authorList>
            <consortium name="The Broad Institute Genomics Platform"/>
            <consortium name="The Broad Institute Genome Sequencing Center for Infectious Disease"/>
            <person name="Wu L."/>
            <person name="Ma J."/>
        </authorList>
    </citation>
    <scope>NUCLEOTIDE SEQUENCE [LARGE SCALE GENOMIC DNA]</scope>
    <source>
        <strain evidence="12">KCTC 32255</strain>
    </source>
</reference>
<dbReference type="InterPro" id="IPR011545">
    <property type="entry name" value="DEAD/DEAH_box_helicase_dom"/>
</dbReference>
<dbReference type="NCBIfam" id="TIGR01587">
    <property type="entry name" value="cas3_core"/>
    <property type="match status" value="1"/>
</dbReference>
<accession>A0ABW2BZJ1</accession>